<dbReference type="GO" id="GO:0004497">
    <property type="term" value="F:monooxygenase activity"/>
    <property type="evidence" value="ECO:0007669"/>
    <property type="project" value="UniProtKB-KW"/>
</dbReference>
<dbReference type="PANTHER" id="PTHR37811:SF2">
    <property type="entry name" value="ABM DOMAIN-CONTAINING PROTEIN"/>
    <property type="match status" value="1"/>
</dbReference>
<dbReference type="Proteomes" id="UP000717752">
    <property type="component" value="Unassembled WGS sequence"/>
</dbReference>
<dbReference type="InterPro" id="IPR011008">
    <property type="entry name" value="Dimeric_a/b-barrel"/>
</dbReference>
<name>A0ABS7GZU5_9HYPH</name>
<protein>
    <submittedName>
        <fullName evidence="2">Antibiotic biosynthesis monooxygenase</fullName>
    </submittedName>
</protein>
<organism evidence="2 3">
    <name type="scientific">Rhizobium mesosinicum</name>
    <dbReference type="NCBI Taxonomy" id="335017"/>
    <lineage>
        <taxon>Bacteria</taxon>
        <taxon>Pseudomonadati</taxon>
        <taxon>Pseudomonadota</taxon>
        <taxon>Alphaproteobacteria</taxon>
        <taxon>Hyphomicrobiales</taxon>
        <taxon>Rhizobiaceae</taxon>
        <taxon>Rhizobium/Agrobacterium group</taxon>
        <taxon>Rhizobium</taxon>
    </lineage>
</organism>
<dbReference type="PANTHER" id="PTHR37811">
    <property type="entry name" value="BLL5343 PROTEIN"/>
    <property type="match status" value="1"/>
</dbReference>
<proteinExistence type="predicted"/>
<dbReference type="SUPFAM" id="SSF54909">
    <property type="entry name" value="Dimeric alpha+beta barrel"/>
    <property type="match status" value="1"/>
</dbReference>
<dbReference type="RefSeq" id="WP_220336838.1">
    <property type="nucleotide sequence ID" value="NZ_JAEUAK010000011.1"/>
</dbReference>
<dbReference type="InterPro" id="IPR052936">
    <property type="entry name" value="Jasmonate_Hydroxylase-like"/>
</dbReference>
<sequence length="117" mass="13290">MQIAALPEPPYYMVSFTSQRTNVDDGYGEIGYAMTKLASQQPGYLGFESARGADGFGILISYWKDEDSIRAWKSVMDHVEAQRRGRQDWYSKYEVRVALVQRAYGFDSESHQMASAT</sequence>
<accession>A0ABS7GZU5</accession>
<keyword evidence="2" id="KW-0503">Monooxygenase</keyword>
<keyword evidence="3" id="KW-1185">Reference proteome</keyword>
<evidence type="ECO:0000313" key="2">
    <source>
        <dbReference type="EMBL" id="MBW9055519.1"/>
    </source>
</evidence>
<evidence type="ECO:0000313" key="3">
    <source>
        <dbReference type="Proteomes" id="UP000717752"/>
    </source>
</evidence>
<keyword evidence="2" id="KW-0560">Oxidoreductase</keyword>
<dbReference type="Gene3D" id="3.30.70.100">
    <property type="match status" value="1"/>
</dbReference>
<dbReference type="InterPro" id="IPR007138">
    <property type="entry name" value="ABM_dom"/>
</dbReference>
<dbReference type="Pfam" id="PF03992">
    <property type="entry name" value="ABM"/>
    <property type="match status" value="1"/>
</dbReference>
<gene>
    <name evidence="2" type="ORF">JNB85_24230</name>
</gene>
<reference evidence="2 3" key="1">
    <citation type="journal article" date="2021" name="MBio">
        <title>Poor Competitiveness of Bradyrhizobium in Pigeon Pea Root Colonization in Indian Soils.</title>
        <authorList>
            <person name="Chalasani D."/>
            <person name="Basu A."/>
            <person name="Pullabhotla S.V.S.R.N."/>
            <person name="Jorrin B."/>
            <person name="Neal A.L."/>
            <person name="Poole P.S."/>
            <person name="Podile A.R."/>
            <person name="Tkacz A."/>
        </authorList>
    </citation>
    <scope>NUCLEOTIDE SEQUENCE [LARGE SCALE GENOMIC DNA]</scope>
    <source>
        <strain evidence="2 3">HU56</strain>
    </source>
</reference>
<dbReference type="EMBL" id="JAEUAK010000011">
    <property type="protein sequence ID" value="MBW9055519.1"/>
    <property type="molecule type" value="Genomic_DNA"/>
</dbReference>
<feature type="domain" description="ABM" evidence="1">
    <location>
        <begin position="36"/>
        <end position="83"/>
    </location>
</feature>
<evidence type="ECO:0000259" key="1">
    <source>
        <dbReference type="Pfam" id="PF03992"/>
    </source>
</evidence>
<comment type="caution">
    <text evidence="2">The sequence shown here is derived from an EMBL/GenBank/DDBJ whole genome shotgun (WGS) entry which is preliminary data.</text>
</comment>